<protein>
    <submittedName>
        <fullName evidence="2">Nitroreductase</fullName>
    </submittedName>
</protein>
<sequence>MEFLRRKRMFLLIIAVLICLYLILMPKKLSKEPKINPQSKPPIGIKLPKPTYTSHISIEEALKKRRSVRQYKNEAITLQQVAQLLWASQGMTSNNGFRTAPSAGALYPLEVYLVSGNIEKLPPGIYHYIPTKHLLQKLKEDDVRNQLAKAAWGQKAIQLGAVDIVITAEFSRTIDKYGDKGTSFVFMEAGHAAQNIYLQSVSLNLGTVSIGAFDGIQVKAILGIQEEPLYILPIGKI</sequence>
<name>A0ABY6T249_9GAMM</name>
<dbReference type="InterPro" id="IPR020051">
    <property type="entry name" value="SagB-type_dehydrogenase"/>
</dbReference>
<dbReference type="RefSeq" id="WP_028381689.1">
    <property type="nucleotide sequence ID" value="NZ_CAAAIT010000007.1"/>
</dbReference>
<dbReference type="NCBIfam" id="TIGR03605">
    <property type="entry name" value="antibiot_sagB"/>
    <property type="match status" value="1"/>
</dbReference>
<dbReference type="PANTHER" id="PTHR43745">
    <property type="entry name" value="NITROREDUCTASE MJ1384-RELATED"/>
    <property type="match status" value="1"/>
</dbReference>
<dbReference type="InterPro" id="IPR052544">
    <property type="entry name" value="Bacteriocin_Proc_Enz"/>
</dbReference>
<reference evidence="2 3" key="1">
    <citation type="submission" date="2018-12" db="EMBL/GenBank/DDBJ databases">
        <authorList>
            <consortium name="Pathogen Informatics"/>
        </authorList>
    </citation>
    <scope>NUCLEOTIDE SEQUENCE [LARGE SCALE GENOMIC DNA]</scope>
    <source>
        <strain evidence="2 3">NCTC11976</strain>
    </source>
</reference>
<dbReference type="Gene3D" id="3.40.109.10">
    <property type="entry name" value="NADH Oxidase"/>
    <property type="match status" value="1"/>
</dbReference>
<accession>A0ABY6T249</accession>
<gene>
    <name evidence="2" type="ORF">NCTC11976_00386</name>
</gene>
<dbReference type="PANTHER" id="PTHR43745:SF2">
    <property type="entry name" value="NITROREDUCTASE MJ1384-RELATED"/>
    <property type="match status" value="1"/>
</dbReference>
<dbReference type="EMBL" id="LR134173">
    <property type="protein sequence ID" value="VEB33536.1"/>
    <property type="molecule type" value="Genomic_DNA"/>
</dbReference>
<organism evidence="2 3">
    <name type="scientific">Legionella cherrii</name>
    <dbReference type="NCBI Taxonomy" id="28084"/>
    <lineage>
        <taxon>Bacteria</taxon>
        <taxon>Pseudomonadati</taxon>
        <taxon>Pseudomonadota</taxon>
        <taxon>Gammaproteobacteria</taxon>
        <taxon>Legionellales</taxon>
        <taxon>Legionellaceae</taxon>
        <taxon>Legionella</taxon>
    </lineage>
</organism>
<dbReference type="Proteomes" id="UP000277577">
    <property type="component" value="Chromosome"/>
</dbReference>
<evidence type="ECO:0000313" key="2">
    <source>
        <dbReference type="EMBL" id="VEB33536.1"/>
    </source>
</evidence>
<keyword evidence="3" id="KW-1185">Reference proteome</keyword>
<dbReference type="CDD" id="cd02142">
    <property type="entry name" value="McbC_SagB-like_oxidoreductase"/>
    <property type="match status" value="1"/>
</dbReference>
<proteinExistence type="predicted"/>
<dbReference type="InterPro" id="IPR000415">
    <property type="entry name" value="Nitroreductase-like"/>
</dbReference>
<evidence type="ECO:0000259" key="1">
    <source>
        <dbReference type="Pfam" id="PF00881"/>
    </source>
</evidence>
<feature type="domain" description="Nitroreductase" evidence="1">
    <location>
        <begin position="62"/>
        <end position="236"/>
    </location>
</feature>
<dbReference type="InterPro" id="IPR029479">
    <property type="entry name" value="Nitroreductase"/>
</dbReference>
<dbReference type="SUPFAM" id="SSF55469">
    <property type="entry name" value="FMN-dependent nitroreductase-like"/>
    <property type="match status" value="1"/>
</dbReference>
<dbReference type="Pfam" id="PF00881">
    <property type="entry name" value="Nitroreductase"/>
    <property type="match status" value="1"/>
</dbReference>
<evidence type="ECO:0000313" key="3">
    <source>
        <dbReference type="Proteomes" id="UP000277577"/>
    </source>
</evidence>